<dbReference type="PRINTS" id="PR00669">
    <property type="entry name" value="INHIBINA"/>
</dbReference>
<keyword evidence="9" id="KW-1185">Reference proteome</keyword>
<gene>
    <name evidence="10" type="primary">LOC101399924</name>
</gene>
<evidence type="ECO:0000256" key="4">
    <source>
        <dbReference type="ARBA" id="ARBA00023030"/>
    </source>
</evidence>
<organism evidence="9 10">
    <name type="scientific">Ceratotherium simum simum</name>
    <name type="common">Southern white rhinoceros</name>
    <dbReference type="NCBI Taxonomy" id="73337"/>
    <lineage>
        <taxon>Eukaryota</taxon>
        <taxon>Metazoa</taxon>
        <taxon>Chordata</taxon>
        <taxon>Craniata</taxon>
        <taxon>Vertebrata</taxon>
        <taxon>Euteleostomi</taxon>
        <taxon>Mammalia</taxon>
        <taxon>Eutheria</taxon>
        <taxon>Laurasiatheria</taxon>
        <taxon>Perissodactyla</taxon>
        <taxon>Rhinocerotidae</taxon>
        <taxon>Ceratotherium</taxon>
    </lineage>
</organism>
<feature type="domain" description="TGF-beta family profile" evidence="8">
    <location>
        <begin position="276"/>
        <end position="404"/>
    </location>
</feature>
<evidence type="ECO:0000313" key="9">
    <source>
        <dbReference type="Proteomes" id="UP000694910"/>
    </source>
</evidence>
<dbReference type="SMART" id="SM00204">
    <property type="entry name" value="TGFB"/>
    <property type="match status" value="1"/>
</dbReference>
<dbReference type="InterPro" id="IPR001839">
    <property type="entry name" value="TGF-b_C"/>
</dbReference>
<sequence>MLLNTKPFKMGLLSILRILLLWGLVLFMEHRVQMAKVGHPSIALPAEAPTLPLIRELLEEAPGKQQRKPQVLGHPLRYMLELYQRSADAHGHPRENRTIGATMVRLVRPLTKVARPLRGPWHVQTLDFPLRPNRVEYQLVRATVVYRHQLHLSHFHLSCHVEPWVQKSPTNQFPSSGSGLSKPSLRSKAWTEMDITQHVRQRLWNHKQRRVLRLRFMCQQPKGSEVLELRWHGTSSLDAVFLLLYFNYTHKSGQKAKLLPRDLEEFMERDSSLLLRRARQAGSMASGVLGPSQEHDGPGSNQCSLHPFQVSFHQLGWDHWIIAPHLYTPNYCKGACPRVLRYGLNSPNHAIIQSLVNELVDQSVPQPSCVPYKYGPISILLIEANGSILYKEYENMIAQSCTCR</sequence>
<evidence type="ECO:0000259" key="8">
    <source>
        <dbReference type="PROSITE" id="PS51362"/>
    </source>
</evidence>
<evidence type="ECO:0000313" key="10">
    <source>
        <dbReference type="RefSeq" id="XP_004434964.1"/>
    </source>
</evidence>
<keyword evidence="6" id="KW-0325">Glycoprotein</keyword>
<evidence type="ECO:0000256" key="7">
    <source>
        <dbReference type="RuleBase" id="RU000354"/>
    </source>
</evidence>
<evidence type="ECO:0000256" key="2">
    <source>
        <dbReference type="ARBA" id="ARBA00006656"/>
    </source>
</evidence>
<protein>
    <submittedName>
        <fullName evidence="10">Bone morphogenetic protein 15</fullName>
    </submittedName>
</protein>
<dbReference type="InterPro" id="IPR015615">
    <property type="entry name" value="TGF-beta-rel"/>
</dbReference>
<evidence type="ECO:0000256" key="6">
    <source>
        <dbReference type="ARBA" id="ARBA00023180"/>
    </source>
</evidence>
<evidence type="ECO:0000256" key="3">
    <source>
        <dbReference type="ARBA" id="ARBA00022525"/>
    </source>
</evidence>
<keyword evidence="4 7" id="KW-0339">Growth factor</keyword>
<evidence type="ECO:0000256" key="1">
    <source>
        <dbReference type="ARBA" id="ARBA00004613"/>
    </source>
</evidence>
<comment type="similarity">
    <text evidence="2 7">Belongs to the TGF-beta family.</text>
</comment>
<dbReference type="PROSITE" id="PS00250">
    <property type="entry name" value="TGF_BETA_1"/>
    <property type="match status" value="1"/>
</dbReference>
<dbReference type="GeneID" id="101399924"/>
<dbReference type="InterPro" id="IPR029034">
    <property type="entry name" value="Cystine-knot_cytokine"/>
</dbReference>
<comment type="subcellular location">
    <subcellularLocation>
        <location evidence="1">Secreted</location>
    </subcellularLocation>
</comment>
<dbReference type="PANTHER" id="PTHR11848">
    <property type="entry name" value="TGF-BETA FAMILY"/>
    <property type="match status" value="1"/>
</dbReference>
<dbReference type="CDD" id="cd19402">
    <property type="entry name" value="TGF_beta_GDF9B"/>
    <property type="match status" value="1"/>
</dbReference>
<dbReference type="InterPro" id="IPR017948">
    <property type="entry name" value="TGFb_CS"/>
</dbReference>
<name>A0ABM0HVP0_CERSS</name>
<keyword evidence="3" id="KW-0964">Secreted</keyword>
<evidence type="ECO:0000256" key="5">
    <source>
        <dbReference type="ARBA" id="ARBA00023157"/>
    </source>
</evidence>
<dbReference type="SUPFAM" id="SSF57501">
    <property type="entry name" value="Cystine-knot cytokines"/>
    <property type="match status" value="1"/>
</dbReference>
<dbReference type="Proteomes" id="UP000694910">
    <property type="component" value="Unplaced"/>
</dbReference>
<dbReference type="Pfam" id="PF00019">
    <property type="entry name" value="TGF_beta"/>
    <property type="match status" value="1"/>
</dbReference>
<dbReference type="Gene3D" id="2.10.90.10">
    <property type="entry name" value="Cystine-knot cytokines"/>
    <property type="match status" value="1"/>
</dbReference>
<dbReference type="RefSeq" id="XP_004434964.1">
    <property type="nucleotide sequence ID" value="XM_004434907.1"/>
</dbReference>
<accession>A0ABM0HVP0</accession>
<reference evidence="10" key="1">
    <citation type="submission" date="2025-08" db="UniProtKB">
        <authorList>
            <consortium name="RefSeq"/>
        </authorList>
    </citation>
    <scope>IDENTIFICATION</scope>
</reference>
<dbReference type="PROSITE" id="PS51362">
    <property type="entry name" value="TGF_BETA_2"/>
    <property type="match status" value="1"/>
</dbReference>
<proteinExistence type="inferred from homology"/>
<keyword evidence="5" id="KW-1015">Disulfide bond</keyword>
<dbReference type="PANTHER" id="PTHR11848:SF22">
    <property type="entry name" value="BONE MORPHOGENETIC PROTEIN 15"/>
    <property type="match status" value="1"/>
</dbReference>